<accession>A0A0N5AX11</accession>
<keyword evidence="2" id="KW-0472">Membrane</keyword>
<proteinExistence type="predicted"/>
<organism evidence="3 4">
    <name type="scientific">Syphacia muris</name>
    <dbReference type="NCBI Taxonomy" id="451379"/>
    <lineage>
        <taxon>Eukaryota</taxon>
        <taxon>Metazoa</taxon>
        <taxon>Ecdysozoa</taxon>
        <taxon>Nematoda</taxon>
        <taxon>Chromadorea</taxon>
        <taxon>Rhabditida</taxon>
        <taxon>Spirurina</taxon>
        <taxon>Oxyuridomorpha</taxon>
        <taxon>Oxyuroidea</taxon>
        <taxon>Oxyuridae</taxon>
        <taxon>Syphacia</taxon>
    </lineage>
</organism>
<evidence type="ECO:0000313" key="3">
    <source>
        <dbReference type="Proteomes" id="UP000046393"/>
    </source>
</evidence>
<evidence type="ECO:0000256" key="1">
    <source>
        <dbReference type="SAM" id="MobiDB-lite"/>
    </source>
</evidence>
<reference evidence="4" key="1">
    <citation type="submission" date="2017-02" db="UniProtKB">
        <authorList>
            <consortium name="WormBaseParasite"/>
        </authorList>
    </citation>
    <scope>IDENTIFICATION</scope>
</reference>
<dbReference type="WBParaSite" id="SMUV_0000947801-mRNA-1">
    <property type="protein sequence ID" value="SMUV_0000947801-mRNA-1"/>
    <property type="gene ID" value="SMUV_0000947801"/>
</dbReference>
<feature type="region of interest" description="Disordered" evidence="1">
    <location>
        <begin position="285"/>
        <end position="354"/>
    </location>
</feature>
<evidence type="ECO:0000256" key="2">
    <source>
        <dbReference type="SAM" id="Phobius"/>
    </source>
</evidence>
<keyword evidence="2" id="KW-1133">Transmembrane helix</keyword>
<evidence type="ECO:0000313" key="4">
    <source>
        <dbReference type="WBParaSite" id="SMUV_0000947801-mRNA-1"/>
    </source>
</evidence>
<name>A0A0N5AX11_9BILA</name>
<keyword evidence="2" id="KW-0812">Transmembrane</keyword>
<dbReference type="Proteomes" id="UP000046393">
    <property type="component" value="Unplaced"/>
</dbReference>
<dbReference type="AlphaFoldDB" id="A0A0N5AX11"/>
<keyword evidence="3" id="KW-1185">Reference proteome</keyword>
<sequence>MYYRNEKNDPKLNCFIKDYHVVGLRSYKAASLNCRRLPGAENQEILREGVSNEDEYTSYCLHLLIPSVAVKAKNIDSFCKSRRAQALTVTNIDEVLYITKLIQRKKVAKDFLTIPIGRIKKVKNKLKFEDGSSGVFAMEKAEKDILPTQEPSGCYALTREPKPGVQYVDCEEGFLHIICQSNKKQILNEGVLGGGFDGGEEQLETTTKRQAKTKRTYRTRKPTTMKRRTTTRKITRKITRARTRARTKKTTTMEETTTDFTTERLTEAYDYESENIITTLSTKRTAKVKVKPKATRPRTRSTTKSTKRTTSLKPSTLPLSNSPHITADDATDSTTKGTVKEMDKSEVTNQSSSDDSALTFSASFASTPNILLMRLHTTDALIGVIVVLFVYAVYITISRRKLSANQLKQLIDNAVEEKMAIYSEVCESNIYDNTFISDEENAYDIGGSNSTEFEGNWELQEKQPTEEPTLTNGGDESLGFYRHEDDVKTVKLVVL</sequence>
<feature type="transmembrane region" description="Helical" evidence="2">
    <location>
        <begin position="380"/>
        <end position="397"/>
    </location>
</feature>
<protein>
    <submittedName>
        <fullName evidence="4">SRCR domain-containing protein</fullName>
    </submittedName>
</protein>
<feature type="compositionally biased region" description="Basic residues" evidence="1">
    <location>
        <begin position="285"/>
        <end position="307"/>
    </location>
</feature>